<dbReference type="AlphaFoldDB" id="A0A645F2S1"/>
<reference evidence="1" key="1">
    <citation type="submission" date="2019-08" db="EMBL/GenBank/DDBJ databases">
        <authorList>
            <person name="Kucharzyk K."/>
            <person name="Murdoch R.W."/>
            <person name="Higgins S."/>
            <person name="Loffler F."/>
        </authorList>
    </citation>
    <scope>NUCLEOTIDE SEQUENCE</scope>
</reference>
<evidence type="ECO:0000313" key="1">
    <source>
        <dbReference type="EMBL" id="MPN08120.1"/>
    </source>
</evidence>
<dbReference type="EMBL" id="VSSQ01054140">
    <property type="protein sequence ID" value="MPN08120.1"/>
    <property type="molecule type" value="Genomic_DNA"/>
</dbReference>
<proteinExistence type="predicted"/>
<sequence>MSVACGAQAGKHGHDAALRNGRHQFGRAFPDFGHALRRDGCIVFIGDGVGVRPHNGVAVRRLHHHNALARFIGHREEDSIHVEVALVEQIIFTAPRRDLELRAHPGFVHHFIGVNAGGIDHPAAGKIAAVGLDANDLLALKNKIYKRRIGQHFHTVLNGIF</sequence>
<comment type="caution">
    <text evidence="1">The sequence shown here is derived from an EMBL/GenBank/DDBJ whole genome shotgun (WGS) entry which is preliminary data.</text>
</comment>
<protein>
    <submittedName>
        <fullName evidence="1">Uncharacterized protein</fullName>
    </submittedName>
</protein>
<accession>A0A645F2S1</accession>
<name>A0A645F2S1_9ZZZZ</name>
<gene>
    <name evidence="1" type="ORF">SDC9_155398</name>
</gene>
<organism evidence="1">
    <name type="scientific">bioreactor metagenome</name>
    <dbReference type="NCBI Taxonomy" id="1076179"/>
    <lineage>
        <taxon>unclassified sequences</taxon>
        <taxon>metagenomes</taxon>
        <taxon>ecological metagenomes</taxon>
    </lineage>
</organism>